<dbReference type="Gene3D" id="2.40.50.100">
    <property type="match status" value="1"/>
</dbReference>
<keyword evidence="9" id="KW-0670">Pyruvate</keyword>
<dbReference type="GO" id="GO:0031405">
    <property type="term" value="F:lipoic acid binding"/>
    <property type="evidence" value="ECO:0007669"/>
    <property type="project" value="TreeGrafter"/>
</dbReference>
<feature type="domain" description="Lipoyl-binding" evidence="8">
    <location>
        <begin position="2"/>
        <end position="77"/>
    </location>
</feature>
<dbReference type="SUPFAM" id="SSF52777">
    <property type="entry name" value="CoA-dependent acyltransferases"/>
    <property type="match status" value="1"/>
</dbReference>
<reference evidence="9 10" key="1">
    <citation type="submission" date="2020-08" db="EMBL/GenBank/DDBJ databases">
        <title>Genome sequencing of Purple Non-Sulfur Bacteria from various extreme environments.</title>
        <authorList>
            <person name="Mayer M."/>
        </authorList>
    </citation>
    <scope>NUCLEOTIDE SEQUENCE [LARGE SCALE GENOMIC DNA]</scope>
    <source>
        <strain evidence="9 10">2761</strain>
    </source>
</reference>
<comment type="caution">
    <text evidence="9">The sequence shown here is derived from an EMBL/GenBank/DDBJ whole genome shotgun (WGS) entry which is preliminary data.</text>
</comment>
<dbReference type="RefSeq" id="WP_153116992.1">
    <property type="nucleotide sequence ID" value="NZ_JACIGE010000008.1"/>
</dbReference>
<dbReference type="EMBL" id="JACIGE010000008">
    <property type="protein sequence ID" value="MBB4247863.1"/>
    <property type="molecule type" value="Genomic_DNA"/>
</dbReference>
<gene>
    <name evidence="9" type="ORF">GGD90_002249</name>
</gene>
<comment type="cofactor">
    <cofactor evidence="1 7">
        <name>(R)-lipoate</name>
        <dbReference type="ChEBI" id="CHEBI:83088"/>
    </cofactor>
</comment>
<dbReference type="InterPro" id="IPR023213">
    <property type="entry name" value="CAT-like_dom_sf"/>
</dbReference>
<comment type="similarity">
    <text evidence="2 7">Belongs to the 2-oxoacid dehydrogenase family.</text>
</comment>
<evidence type="ECO:0000256" key="6">
    <source>
        <dbReference type="ARBA" id="ARBA00023315"/>
    </source>
</evidence>
<evidence type="ECO:0000313" key="9">
    <source>
        <dbReference type="EMBL" id="MBB4247863.1"/>
    </source>
</evidence>
<dbReference type="InterPro" id="IPR003016">
    <property type="entry name" value="2-oxoA_DH_lipoyl-BS"/>
</dbReference>
<dbReference type="SUPFAM" id="SSF51230">
    <property type="entry name" value="Single hybrid motif"/>
    <property type="match status" value="1"/>
</dbReference>
<dbReference type="PROSITE" id="PS00189">
    <property type="entry name" value="LIPOYL"/>
    <property type="match status" value="1"/>
</dbReference>
<dbReference type="PANTHER" id="PTHR43178:SF5">
    <property type="entry name" value="LIPOAMIDE ACYLTRANSFERASE COMPONENT OF BRANCHED-CHAIN ALPHA-KETO ACID DEHYDROGENASE COMPLEX, MITOCHONDRIAL"/>
    <property type="match status" value="1"/>
</dbReference>
<evidence type="ECO:0000256" key="7">
    <source>
        <dbReference type="RuleBase" id="RU003423"/>
    </source>
</evidence>
<keyword evidence="6 7" id="KW-0012">Acyltransferase</keyword>
<dbReference type="OrthoDB" id="9805770at2"/>
<dbReference type="PROSITE" id="PS50968">
    <property type="entry name" value="BIOTINYL_LIPOYL"/>
    <property type="match status" value="1"/>
</dbReference>
<sequence>MATPIHVPRINNNDDEVKVLAFDVKPGERVSAGQIVGQVETDKAVLDVTAPVDGYVLGFVAQPDEIAQVGSVMLWLGASASEPIPEAGAPTPDSSTAGPSPVTGKAKLLLARYGVKSDAVTPIDGRITVEAVERYLATHGLAAAAPAPVVAVSRPAEPRPEVPGTAVALSREEKGMAATVVWHRDCAVPGYIEIDYDPAPWAEYARAFQEEKGLLMPPLLPLMAWRLVEVARTMPRINATFVEQQRYEYGAVNLGFTIQAGESLYLAVVREAEVLDAGGFVNALGDVLRRAASHQLRESEASGATIGFSSMERWKVTRHIPVLPPHTAFMLAHAAARNGRAVLGASYDHRVLNGGQVVAALKKLSSPT</sequence>
<dbReference type="InterPro" id="IPR000089">
    <property type="entry name" value="Biotin_lipoyl"/>
</dbReference>
<dbReference type="InterPro" id="IPR001078">
    <property type="entry name" value="2-oxoacid_DH_actylTfrase"/>
</dbReference>
<comment type="subunit">
    <text evidence="3">Forms a 24-polypeptide structural core with octahedral symmetry.</text>
</comment>
<dbReference type="Pfam" id="PF00364">
    <property type="entry name" value="Biotin_lipoyl"/>
    <property type="match status" value="1"/>
</dbReference>
<dbReference type="EC" id="2.3.1.-" evidence="7"/>
<dbReference type="AlphaFoldDB" id="A0A840G667"/>
<protein>
    <recommendedName>
        <fullName evidence="7">Dihydrolipoamide acetyltransferase component of pyruvate dehydrogenase complex</fullName>
        <ecNumber evidence="7">2.3.1.-</ecNumber>
    </recommendedName>
</protein>
<evidence type="ECO:0000313" key="10">
    <source>
        <dbReference type="Proteomes" id="UP000587070"/>
    </source>
</evidence>
<dbReference type="Gene3D" id="3.30.559.10">
    <property type="entry name" value="Chloramphenicol acetyltransferase-like domain"/>
    <property type="match status" value="1"/>
</dbReference>
<organism evidence="9 10">
    <name type="scientific">Rhodocyclus tenuis</name>
    <name type="common">Rhodospirillum tenue</name>
    <dbReference type="NCBI Taxonomy" id="1066"/>
    <lineage>
        <taxon>Bacteria</taxon>
        <taxon>Pseudomonadati</taxon>
        <taxon>Pseudomonadota</taxon>
        <taxon>Betaproteobacteria</taxon>
        <taxon>Rhodocyclales</taxon>
        <taxon>Rhodocyclaceae</taxon>
        <taxon>Rhodocyclus</taxon>
    </lineage>
</organism>
<dbReference type="Pfam" id="PF00198">
    <property type="entry name" value="2-oxoacid_dh"/>
    <property type="match status" value="1"/>
</dbReference>
<dbReference type="InterPro" id="IPR011053">
    <property type="entry name" value="Single_hybrid_motif"/>
</dbReference>
<evidence type="ECO:0000259" key="8">
    <source>
        <dbReference type="PROSITE" id="PS50968"/>
    </source>
</evidence>
<evidence type="ECO:0000256" key="2">
    <source>
        <dbReference type="ARBA" id="ARBA00007317"/>
    </source>
</evidence>
<dbReference type="CDD" id="cd06849">
    <property type="entry name" value="lipoyl_domain"/>
    <property type="match status" value="1"/>
</dbReference>
<evidence type="ECO:0000256" key="3">
    <source>
        <dbReference type="ARBA" id="ARBA00011484"/>
    </source>
</evidence>
<evidence type="ECO:0000256" key="1">
    <source>
        <dbReference type="ARBA" id="ARBA00001938"/>
    </source>
</evidence>
<name>A0A840G667_RHOTE</name>
<dbReference type="GO" id="GO:0005737">
    <property type="term" value="C:cytoplasm"/>
    <property type="evidence" value="ECO:0007669"/>
    <property type="project" value="TreeGrafter"/>
</dbReference>
<proteinExistence type="inferred from homology"/>
<dbReference type="GO" id="GO:0016407">
    <property type="term" value="F:acetyltransferase activity"/>
    <property type="evidence" value="ECO:0007669"/>
    <property type="project" value="TreeGrafter"/>
</dbReference>
<accession>A0A840G667</accession>
<dbReference type="Proteomes" id="UP000587070">
    <property type="component" value="Unassembled WGS sequence"/>
</dbReference>
<evidence type="ECO:0000256" key="5">
    <source>
        <dbReference type="ARBA" id="ARBA00022823"/>
    </source>
</evidence>
<dbReference type="PANTHER" id="PTHR43178">
    <property type="entry name" value="DIHYDROLIPOAMIDE ACETYLTRANSFERASE COMPONENT OF PYRUVATE DEHYDROGENASE COMPLEX"/>
    <property type="match status" value="1"/>
</dbReference>
<dbReference type="InterPro" id="IPR050743">
    <property type="entry name" value="2-oxoacid_DH_E2_comp"/>
</dbReference>
<evidence type="ECO:0000256" key="4">
    <source>
        <dbReference type="ARBA" id="ARBA00022679"/>
    </source>
</evidence>
<keyword evidence="5 7" id="KW-0450">Lipoyl</keyword>
<keyword evidence="10" id="KW-1185">Reference proteome</keyword>
<keyword evidence="4 7" id="KW-0808">Transferase</keyword>